<dbReference type="SUPFAM" id="SSF109604">
    <property type="entry name" value="HD-domain/PDEase-like"/>
    <property type="match status" value="1"/>
</dbReference>
<dbReference type="CDD" id="cd00077">
    <property type="entry name" value="HDc"/>
    <property type="match status" value="1"/>
</dbReference>
<sequence length="221" mass="24987">MTQELGPLARTLSVPYYEDALPAHDQFHAKRVRDVALRLAGHCDGSVDRDVLAASAWLHDIGRPRERAGEIDDHDEWATAEAAQLLAAEDVKPDRIDRVKHCIRAHSIRASSPEPRTLEAKLLFDADKLDAAGARGLVRLACLVGERSGRTGKKYAVIDDTSDTDLESSDHPDITLLREWARERLDMLYTRPGRRLGRTRREFMDEFFTRFDGEIGGTREW</sequence>
<evidence type="ECO:0000313" key="2">
    <source>
        <dbReference type="EMBL" id="RYJ09610.1"/>
    </source>
</evidence>
<dbReference type="PANTHER" id="PTHR33594">
    <property type="entry name" value="SUPERFAMILY HYDROLASE, PUTATIVE (AFU_ORTHOLOGUE AFUA_1G03035)-RELATED"/>
    <property type="match status" value="1"/>
</dbReference>
<dbReference type="AlphaFoldDB" id="A0A482T409"/>
<proteinExistence type="predicted"/>
<feature type="domain" description="HD/PDEase" evidence="1">
    <location>
        <begin position="21"/>
        <end position="141"/>
    </location>
</feature>
<dbReference type="InterPro" id="IPR003607">
    <property type="entry name" value="HD/PDEase_dom"/>
</dbReference>
<dbReference type="Gene3D" id="1.10.3210.50">
    <property type="match status" value="1"/>
</dbReference>
<reference evidence="2 3" key="1">
    <citation type="submission" date="2018-12" db="EMBL/GenBank/DDBJ databases">
        <title>Draft genome sequence of Haloarcula hispinica strain 18.1, an halophilic archaeon isolated from Chott El Jerid of Southern Tunisia.</title>
        <authorList>
            <person name="Najjari A."/>
            <person name="Ben Dhia O."/>
            <person name="Ferjani R."/>
            <person name="Mahjoubi M."/>
            <person name="Sghaier H."/>
            <person name="Elshahed M."/>
            <person name="Ouzari H.I."/>
            <person name="Cherid A."/>
            <person name="Youssef N."/>
        </authorList>
    </citation>
    <scope>NUCLEOTIDE SEQUENCE [LARGE SCALE GENOMIC DNA]</scope>
    <source>
        <strain evidence="2 3">18.1</strain>
    </source>
</reference>
<dbReference type="InterPro" id="IPR006674">
    <property type="entry name" value="HD_domain"/>
</dbReference>
<dbReference type="EMBL" id="RZIG01000002">
    <property type="protein sequence ID" value="RYJ09610.1"/>
    <property type="molecule type" value="Genomic_DNA"/>
</dbReference>
<dbReference type="PANTHER" id="PTHR33594:SF1">
    <property type="entry name" value="HD_PDEASE DOMAIN-CONTAINING PROTEIN"/>
    <property type="match status" value="1"/>
</dbReference>
<comment type="caution">
    <text evidence="2">The sequence shown here is derived from an EMBL/GenBank/DDBJ whole genome shotgun (WGS) entry which is preliminary data.</text>
</comment>
<evidence type="ECO:0000313" key="3">
    <source>
        <dbReference type="Proteomes" id="UP000293535"/>
    </source>
</evidence>
<dbReference type="SMART" id="SM00471">
    <property type="entry name" value="HDc"/>
    <property type="match status" value="1"/>
</dbReference>
<dbReference type="Proteomes" id="UP000293535">
    <property type="component" value="Unassembled WGS sequence"/>
</dbReference>
<dbReference type="Pfam" id="PF01966">
    <property type="entry name" value="HD"/>
    <property type="match status" value="1"/>
</dbReference>
<dbReference type="RefSeq" id="WP_129755257.1">
    <property type="nucleotide sequence ID" value="NZ_JAFKAA010000002.1"/>
</dbReference>
<organism evidence="2 3">
    <name type="scientific">Haloarcula hispanica</name>
    <dbReference type="NCBI Taxonomy" id="51589"/>
    <lineage>
        <taxon>Archaea</taxon>
        <taxon>Methanobacteriati</taxon>
        <taxon>Methanobacteriota</taxon>
        <taxon>Stenosarchaea group</taxon>
        <taxon>Halobacteria</taxon>
        <taxon>Halobacteriales</taxon>
        <taxon>Haloarculaceae</taxon>
        <taxon>Haloarcula</taxon>
    </lineage>
</organism>
<evidence type="ECO:0000259" key="1">
    <source>
        <dbReference type="SMART" id="SM00471"/>
    </source>
</evidence>
<name>A0A482T409_HALHI</name>
<accession>A0A482T409</accession>
<gene>
    <name evidence="2" type="ORF">ELS20_05960</name>
</gene>
<protein>
    <submittedName>
        <fullName evidence="2">HD domain-containing protein</fullName>
    </submittedName>
</protein>